<evidence type="ECO:0000313" key="6">
    <source>
        <dbReference type="EMBL" id="EIJ87858.1"/>
    </source>
</evidence>
<name>I3EF61_NEMP3</name>
<accession>I3EF61</accession>
<dbReference type="OrthoDB" id="10255632at2759"/>
<dbReference type="PROSITE" id="PS51700">
    <property type="entry name" value="SEPARIN"/>
    <property type="match status" value="1"/>
</dbReference>
<protein>
    <recommendedName>
        <fullName evidence="2">separase</fullName>
        <ecNumber evidence="2">3.4.22.49</ecNumber>
    </recommendedName>
</protein>
<evidence type="ECO:0000256" key="2">
    <source>
        <dbReference type="ARBA" id="ARBA00012489"/>
    </source>
</evidence>
<dbReference type="GO" id="GO:0051307">
    <property type="term" value="P:meiotic chromosome separation"/>
    <property type="evidence" value="ECO:0007669"/>
    <property type="project" value="TreeGrafter"/>
</dbReference>
<comment type="catalytic activity">
    <reaction evidence="1">
        <text>All bonds known to be hydrolyzed by this endopeptidase have arginine in P1 and an acidic residue in P4. P6 is often occupied by an acidic residue or by a hydroxy-amino-acid residue, the phosphorylation of which enhances cleavage.</text>
        <dbReference type="EC" id="3.4.22.49"/>
    </reaction>
</comment>
<dbReference type="GO" id="GO:0005634">
    <property type="term" value="C:nucleus"/>
    <property type="evidence" value="ECO:0007669"/>
    <property type="project" value="InterPro"/>
</dbReference>
<dbReference type="InterPro" id="IPR030397">
    <property type="entry name" value="SEPARIN_core_dom"/>
</dbReference>
<dbReference type="GO" id="GO:0006508">
    <property type="term" value="P:proteolysis"/>
    <property type="evidence" value="ECO:0007669"/>
    <property type="project" value="InterPro"/>
</dbReference>
<dbReference type="InterPro" id="IPR005314">
    <property type="entry name" value="Peptidase_C50"/>
</dbReference>
<dbReference type="AlphaFoldDB" id="I3EF61"/>
<dbReference type="STRING" id="935791.I3EF61"/>
<keyword evidence="7" id="KW-1185">Reference proteome</keyword>
<proteinExistence type="predicted"/>
<sequence length="683" mass="78788">MGTEKELLEYSPLLYITDREGLFRLLQKNYSDQKIKRLFHELQKYNVLYFCKILTEEEVEEMYITPDMKKAMHQNRFIVCTKDSADEACMGKSKGVEITAYSGCNMTESLHKSLDKIDSDDVWKSINRTKEDLLGDLKETEELKCSNDMYVRRCFDSYYMRNRTYLYAEDLKETDDFDRIFLSAYYKYVNGEYLCAFDRVEELLRRSTSGDSVHFGCRLHLLSIGASAAHRSGSYYDAVWMCKAGILLSESVEFTAGGEFFKSMLETIEAAKEEIVSENEAKHTLISSYVNGLLNIPITLEDKFSRCLQYKNEITLLRDVKIYDTREIACSEIGNRSILEYINKIKGIGEKCQDISPIVVYSIDGCIAFGLIYYNEKAKMSVIKSKIYVKTLLARLANVQKQNRDVLKRVCTTPEQKQEWWRIRISLDNEIKKELTEVDKYIQKYAIKGHVIKNRVALVIEDILGSVPFEMCNSFADRGVFRCSSLCHILSSSNKTESKALEDHDFFYVLNPEKNLIQTEERIVKYINEYVPHAAGIKNRIPLPMETEQAILSHRIFMYFGHGGGEKFFTPRKLRRIIKNVKNTELRTKSIFLFGCSSARISAFPMHNTHSTCISYMHIPVVKNVVGALWDITDKDLDITSIGIMEAIKNQNEPLSVALNRLKRECKLKYLNGAAIVLYGMDE</sequence>
<gene>
    <name evidence="6" type="ORF">NEQG_01930</name>
</gene>
<dbReference type="Pfam" id="PF03568">
    <property type="entry name" value="Separin_C"/>
    <property type="match status" value="1"/>
</dbReference>
<dbReference type="Proteomes" id="UP000002872">
    <property type="component" value="Unassembled WGS sequence"/>
</dbReference>
<evidence type="ECO:0000256" key="4">
    <source>
        <dbReference type="ARBA" id="ARBA00022829"/>
    </source>
</evidence>
<evidence type="ECO:0000313" key="7">
    <source>
        <dbReference type="Proteomes" id="UP000002872"/>
    </source>
</evidence>
<dbReference type="OMA" id="WWRIRIS"/>
<organism evidence="6 7">
    <name type="scientific">Nematocida parisii (strain ERTm3)</name>
    <name type="common">Nematode killer fungus</name>
    <dbReference type="NCBI Taxonomy" id="935791"/>
    <lineage>
        <taxon>Eukaryota</taxon>
        <taxon>Fungi</taxon>
        <taxon>Fungi incertae sedis</taxon>
        <taxon>Microsporidia</taxon>
        <taxon>Nematocida</taxon>
    </lineage>
</organism>
<reference evidence="6" key="1">
    <citation type="submission" date="2011-01" db="EMBL/GenBank/DDBJ databases">
        <title>The Genome Sequence of Nematocida parisii strain ERTm3.</title>
        <authorList>
            <consortium name="The Broad Institute Genome Sequencing Platform"/>
            <consortium name="The Broad Institute Genome Sequencing Center for Infectious Disease"/>
            <person name="Cuomo C."/>
            <person name="Troemel E."/>
            <person name="Young S.K."/>
            <person name="Zeng Q."/>
            <person name="Gargeya S."/>
            <person name="Fitzgerald M."/>
            <person name="Haas B."/>
            <person name="Abouelleil A."/>
            <person name="Alvarado L."/>
            <person name="Arachchi H.M."/>
            <person name="Berlin A."/>
            <person name="Chapman S.B."/>
            <person name="Gearin G."/>
            <person name="Goldberg J."/>
            <person name="Griggs A."/>
            <person name="Gujja S."/>
            <person name="Hansen M."/>
            <person name="Heiman D."/>
            <person name="Howarth C."/>
            <person name="Larimer J."/>
            <person name="Lui A."/>
            <person name="MacDonald P.J.P."/>
            <person name="McCowen C."/>
            <person name="Montmayeur A."/>
            <person name="Murphy C."/>
            <person name="Neiman D."/>
            <person name="Pearson M."/>
            <person name="Priest M."/>
            <person name="Roberts A."/>
            <person name="Saif S."/>
            <person name="Shea T."/>
            <person name="Sisk P."/>
            <person name="Stolte C."/>
            <person name="Sykes S."/>
            <person name="Wortman J."/>
            <person name="Nusbaum C."/>
            <person name="Birren B."/>
        </authorList>
    </citation>
    <scope>NUCLEOTIDE SEQUENCE</scope>
    <source>
        <strain evidence="6">ERTm3</strain>
    </source>
</reference>
<dbReference type="HOGENOM" id="CLU_402835_0_0_1"/>
<dbReference type="VEuPathDB" id="MicrosporidiaDB:NEQG_01930"/>
<dbReference type="GO" id="GO:0005737">
    <property type="term" value="C:cytoplasm"/>
    <property type="evidence" value="ECO:0007669"/>
    <property type="project" value="TreeGrafter"/>
</dbReference>
<evidence type="ECO:0000256" key="3">
    <source>
        <dbReference type="ARBA" id="ARBA00022801"/>
    </source>
</evidence>
<dbReference type="GO" id="GO:0004197">
    <property type="term" value="F:cysteine-type endopeptidase activity"/>
    <property type="evidence" value="ECO:0007669"/>
    <property type="project" value="InterPro"/>
</dbReference>
<evidence type="ECO:0000259" key="5">
    <source>
        <dbReference type="PROSITE" id="PS51700"/>
    </source>
</evidence>
<dbReference type="PANTHER" id="PTHR12792">
    <property type="entry name" value="EXTRA SPINDLE POLES 1-RELATED"/>
    <property type="match status" value="1"/>
</dbReference>
<evidence type="ECO:0000256" key="1">
    <source>
        <dbReference type="ARBA" id="ARBA00000451"/>
    </source>
</evidence>
<dbReference type="EMBL" id="GL870880">
    <property type="protein sequence ID" value="EIJ87858.1"/>
    <property type="molecule type" value="Genomic_DNA"/>
</dbReference>
<dbReference type="EC" id="3.4.22.49" evidence="2"/>
<dbReference type="GO" id="GO:0072686">
    <property type="term" value="C:mitotic spindle"/>
    <property type="evidence" value="ECO:0007669"/>
    <property type="project" value="TreeGrafter"/>
</dbReference>
<keyword evidence="3" id="KW-0378">Hydrolase</keyword>
<dbReference type="PANTHER" id="PTHR12792:SF0">
    <property type="entry name" value="SEPARIN"/>
    <property type="match status" value="1"/>
</dbReference>
<feature type="domain" description="Peptidase C50" evidence="5">
    <location>
        <begin position="503"/>
        <end position="607"/>
    </location>
</feature>
<keyword evidence="4" id="KW-0159">Chromosome partition</keyword>
<dbReference type="InParanoid" id="I3EF61"/>